<evidence type="ECO:0000313" key="2">
    <source>
        <dbReference type="Proteomes" id="UP000326799"/>
    </source>
</evidence>
<name>A0A5N6E675_9EURO</name>
<sequence length="243" mass="27121">MRTMSTNPANIIRHVSMAEDSVLFVVSSKARIDITDVYSRSGSLQFASAGLSEGLLHRGVSRSVPTQVEIRPESINILENVSLGVHEVILLLSSSLPLKVSNINGGSGSCLILGHLSEESIGHLFEMCGVRHQPTDVGMYKVVFKPENHTRIQHRFWSLAGFLRPFMHVMHLEESPTSTPNLSLSPQAISGIPRLEFNHDMPDAIESMTCTICLGPIHLWFKCTRLTRRTLFLLDQFELLVEY</sequence>
<dbReference type="Proteomes" id="UP000326799">
    <property type="component" value="Unassembled WGS sequence"/>
</dbReference>
<reference evidence="1 2" key="1">
    <citation type="submission" date="2019-04" db="EMBL/GenBank/DDBJ databases">
        <title>Fungal friends and foes A comparative genomics study of 23 Aspergillus species from section Flavi.</title>
        <authorList>
            <consortium name="DOE Joint Genome Institute"/>
            <person name="Kjaerbolling I."/>
            <person name="Vesth T.C."/>
            <person name="Frisvad J.C."/>
            <person name="Nybo J.L."/>
            <person name="Theobald S."/>
            <person name="Kildgaard S."/>
            <person name="Petersen T.I."/>
            <person name="Kuo A."/>
            <person name="Sato A."/>
            <person name="Lyhne E.K."/>
            <person name="Kogle M.E."/>
            <person name="Wiebenga A."/>
            <person name="Kun R.S."/>
            <person name="Lubbers R.J."/>
            <person name="Makela M.R."/>
            <person name="Barry K."/>
            <person name="Chovatia M."/>
            <person name="Clum A."/>
            <person name="Daum C."/>
            <person name="Haridas S."/>
            <person name="He G."/>
            <person name="LaButti K."/>
            <person name="Lipzen A."/>
            <person name="Mondo S."/>
            <person name="Pangilinan J."/>
            <person name="Riley R."/>
            <person name="Salamov A."/>
            <person name="Simmons B.A."/>
            <person name="Magnuson J.K."/>
            <person name="Henrissat B."/>
            <person name="Mortensen U.H."/>
            <person name="Larsen T.O."/>
            <person name="De vries R.P."/>
            <person name="Grigoriev I.V."/>
            <person name="Machida M."/>
            <person name="Baker S.E."/>
            <person name="Andersen M.R."/>
        </authorList>
    </citation>
    <scope>NUCLEOTIDE SEQUENCE [LARGE SCALE GENOMIC DNA]</scope>
    <source>
        <strain evidence="1 2">CBS 126849</strain>
    </source>
</reference>
<dbReference type="EMBL" id="ML733716">
    <property type="protein sequence ID" value="KAB8213072.1"/>
    <property type="molecule type" value="Genomic_DNA"/>
</dbReference>
<evidence type="ECO:0000313" key="1">
    <source>
        <dbReference type="EMBL" id="KAB8213072.1"/>
    </source>
</evidence>
<keyword evidence="2" id="KW-1185">Reference proteome</keyword>
<protein>
    <submittedName>
        <fullName evidence="1">Uncharacterized protein</fullName>
    </submittedName>
</protein>
<gene>
    <name evidence="1" type="ORF">BDV33DRAFT_185513</name>
</gene>
<accession>A0A5N6E675</accession>
<dbReference type="AlphaFoldDB" id="A0A5N6E675"/>
<organism evidence="1 2">
    <name type="scientific">Aspergillus novoparasiticus</name>
    <dbReference type="NCBI Taxonomy" id="986946"/>
    <lineage>
        <taxon>Eukaryota</taxon>
        <taxon>Fungi</taxon>
        <taxon>Dikarya</taxon>
        <taxon>Ascomycota</taxon>
        <taxon>Pezizomycotina</taxon>
        <taxon>Eurotiomycetes</taxon>
        <taxon>Eurotiomycetidae</taxon>
        <taxon>Eurotiales</taxon>
        <taxon>Aspergillaceae</taxon>
        <taxon>Aspergillus</taxon>
        <taxon>Aspergillus subgen. Circumdati</taxon>
    </lineage>
</organism>
<proteinExistence type="predicted"/>